<reference evidence="2" key="1">
    <citation type="submission" date="2015-11" db="EMBL/GenBank/DDBJ databases">
        <title>De novo transcriptome assembly of four potential Pierce s Disease insect vectors from Arizona vineyards.</title>
        <authorList>
            <person name="Tassone E.E."/>
        </authorList>
    </citation>
    <scope>NUCLEOTIDE SEQUENCE</scope>
</reference>
<dbReference type="AlphaFoldDB" id="A0A1B6MS25"/>
<evidence type="ECO:0000256" key="1">
    <source>
        <dbReference type="SAM" id="Phobius"/>
    </source>
</evidence>
<sequence length="244" mass="27624">RWFSSDSTVAALVTTVSGRLVLAMKNSSVQRIPYRPPRRMKTIDILYLIPAHKNQPPPKVSRTHAVCHMRYMSKADFKSALYDLAIGILVVCWCFFSGSYLWDLAHYDRCNTFEALTLHLVCRPELLAVKEIENNPTVTTNTSCNPFLAYGPPVLVDCLTGDPLKTITDKGPCYNQAVNFKKWKKMVRRNASGEYEDGHRIVVDVTRKYVYKCAAAAPYATETHLYSDYVRISDTVITSEINMG</sequence>
<proteinExistence type="predicted"/>
<dbReference type="EMBL" id="GEBQ01001284">
    <property type="protein sequence ID" value="JAT38693.1"/>
    <property type="molecule type" value="Transcribed_RNA"/>
</dbReference>
<accession>A0A1B6MS25</accession>
<feature type="non-terminal residue" evidence="2">
    <location>
        <position position="1"/>
    </location>
</feature>
<protein>
    <submittedName>
        <fullName evidence="2">Uncharacterized protein</fullName>
    </submittedName>
</protein>
<gene>
    <name evidence="2" type="ORF">g.12531</name>
</gene>
<organism evidence="2">
    <name type="scientific">Graphocephala atropunctata</name>
    <dbReference type="NCBI Taxonomy" id="36148"/>
    <lineage>
        <taxon>Eukaryota</taxon>
        <taxon>Metazoa</taxon>
        <taxon>Ecdysozoa</taxon>
        <taxon>Arthropoda</taxon>
        <taxon>Hexapoda</taxon>
        <taxon>Insecta</taxon>
        <taxon>Pterygota</taxon>
        <taxon>Neoptera</taxon>
        <taxon>Paraneoptera</taxon>
        <taxon>Hemiptera</taxon>
        <taxon>Auchenorrhyncha</taxon>
        <taxon>Membracoidea</taxon>
        <taxon>Cicadellidae</taxon>
        <taxon>Cicadellinae</taxon>
        <taxon>Cicadellini</taxon>
        <taxon>Graphocephala</taxon>
    </lineage>
</organism>
<feature type="transmembrane region" description="Helical" evidence="1">
    <location>
        <begin position="80"/>
        <end position="102"/>
    </location>
</feature>
<keyword evidence="1" id="KW-1133">Transmembrane helix</keyword>
<keyword evidence="1" id="KW-0812">Transmembrane</keyword>
<name>A0A1B6MS25_9HEMI</name>
<evidence type="ECO:0000313" key="2">
    <source>
        <dbReference type="EMBL" id="JAT38693.1"/>
    </source>
</evidence>
<keyword evidence="1" id="KW-0472">Membrane</keyword>